<dbReference type="AlphaFoldDB" id="A0A9N8JSA1"/>
<organism evidence="2 3">
    <name type="scientific">Aureobasidium mustum</name>
    <dbReference type="NCBI Taxonomy" id="2773714"/>
    <lineage>
        <taxon>Eukaryota</taxon>
        <taxon>Fungi</taxon>
        <taxon>Dikarya</taxon>
        <taxon>Ascomycota</taxon>
        <taxon>Pezizomycotina</taxon>
        <taxon>Dothideomycetes</taxon>
        <taxon>Dothideomycetidae</taxon>
        <taxon>Dothideales</taxon>
        <taxon>Saccotheciaceae</taxon>
        <taxon>Aureobasidium</taxon>
    </lineage>
</organism>
<comment type="caution">
    <text evidence="2">The sequence shown here is derived from an EMBL/GenBank/DDBJ whole genome shotgun (WGS) entry which is preliminary data.</text>
</comment>
<dbReference type="OrthoDB" id="74360at2759"/>
<dbReference type="PANTHER" id="PTHR42877:SF8">
    <property type="entry name" value="MONOOXYGENASE"/>
    <property type="match status" value="1"/>
</dbReference>
<evidence type="ECO:0008006" key="4">
    <source>
        <dbReference type="Google" id="ProtNLM"/>
    </source>
</evidence>
<evidence type="ECO:0000256" key="1">
    <source>
        <dbReference type="ARBA" id="ARBA00010139"/>
    </source>
</evidence>
<name>A0A9N8JSA1_9PEZI</name>
<protein>
    <recommendedName>
        <fullName evidence="4">FAD/NAD(P)-binding domain-containing protein</fullName>
    </recommendedName>
</protein>
<evidence type="ECO:0000313" key="2">
    <source>
        <dbReference type="EMBL" id="CAD0092406.1"/>
    </source>
</evidence>
<reference evidence="2" key="1">
    <citation type="submission" date="2020-06" db="EMBL/GenBank/DDBJ databases">
        <authorList>
            <person name="Onetto C."/>
        </authorList>
    </citation>
    <scope>NUCLEOTIDE SEQUENCE</scope>
</reference>
<sequence length="196" mass="22202">MKPSEVHWADPIFQPQRRLKVICIGAGASGLLIAYKLQRHFADFDLTVYEKNEDVSGTWFENKCACDIPSHNYTYSFEPKADWSATYASSEEIHGYFKQFAVKYGLKKYIQLQHTVTGARWGEKEAMWHVTVLNTVTQEILEDTCHVLINAAGYLNTWKWPSIPGLQDYNGKSLHSASWDPSISLQDQVVGVIGNG</sequence>
<evidence type="ECO:0000313" key="3">
    <source>
        <dbReference type="Proteomes" id="UP000714618"/>
    </source>
</evidence>
<dbReference type="EMBL" id="CAIJEO010000005">
    <property type="protein sequence ID" value="CAD0092406.1"/>
    <property type="molecule type" value="Genomic_DNA"/>
</dbReference>
<dbReference type="InterPro" id="IPR051209">
    <property type="entry name" value="FAD-bind_Monooxygenase_sf"/>
</dbReference>
<comment type="similarity">
    <text evidence="1">Belongs to the FAD-binding monooxygenase family.</text>
</comment>
<dbReference type="PANTHER" id="PTHR42877">
    <property type="entry name" value="L-ORNITHINE N(5)-MONOOXYGENASE-RELATED"/>
    <property type="match status" value="1"/>
</dbReference>
<dbReference type="InterPro" id="IPR036188">
    <property type="entry name" value="FAD/NAD-bd_sf"/>
</dbReference>
<proteinExistence type="inferred from homology"/>
<dbReference type="SUPFAM" id="SSF51905">
    <property type="entry name" value="FAD/NAD(P)-binding domain"/>
    <property type="match status" value="1"/>
</dbReference>
<keyword evidence="3" id="KW-1185">Reference proteome</keyword>
<dbReference type="Gene3D" id="3.50.50.60">
    <property type="entry name" value="FAD/NAD(P)-binding domain"/>
    <property type="match status" value="1"/>
</dbReference>
<dbReference type="Pfam" id="PF13450">
    <property type="entry name" value="NAD_binding_8"/>
    <property type="match status" value="1"/>
</dbReference>
<accession>A0A9N8JSA1</accession>
<dbReference type="Proteomes" id="UP000714618">
    <property type="component" value="Unassembled WGS sequence"/>
</dbReference>
<gene>
    <name evidence="2" type="ORF">AWRI4233_LOCUS3606</name>
</gene>